<dbReference type="GO" id="GO:0051015">
    <property type="term" value="F:actin filament binding"/>
    <property type="evidence" value="ECO:0007669"/>
    <property type="project" value="TreeGrafter"/>
</dbReference>
<sequence>MPTQITGSRGTPVWIPHPELAWRPAVLLDDPSADKPVLVQWFDTKQTDVIDLDKICNGASPPLRNLSDSIQQADLASLPVLNEPEVLNNLKLRFCNQHEIYTYCGLLLIALNPYKDLPIYGKEFMEAYNQNSLDSEARRDPHIFAIADEALTRLKQLNQNQSIIISGESGAGKTVSANCVLQYFATIAGARCADMVTLKDTVAMHTKVLASSPLLEAFGNARTVRNDNSSRFGKFLEVGFSSRHRVVQAHMRTYLLEKSRVVFQGPQERNYHIFYQLLAASEDPSLRQNTAFLEELALAPGSVGLQNGEIEPPADFHYAHREHCKSVKGIDDLAGFSTTLESMRNLDFSDEEVRAAFVLVAATLHLGNVTFTDTARDGSQLSPSGTRALSAVLRLLERDFDANAVNSAGSCLCNRIIHTVEGQLVKPLSVSEATNARDALAKYFYQVLFEWVVVKCNAALETKLPPRASIRRKELSTPRNFIGVLDIYGFESFEVNSFEQFCINYANEKLQQRFITHVFKMEQEEYVREGLEWAFVDYYDNAPCIELLEGDMGIIALLNDECKMPKPQDKNWLARLCQEHLGRSRDFSQSKMWTRERFTIQHFSEQVEYTVEGFVEKNADRIIPEHAALLAATKNPIIKQMVERFTSTNAISVGRQGLLTKPTVVTQFSASLKALLETLDKTTVHYIRCIKPNDQKAPFTFSPQRTIQQLRACGVLQTIKISAAGYPSRWTYEDFVSRYWQLCPGKNTLKEDVFKVSEKILTQNIKNSDQYRLGRTKIFFGNGVLAHLERLRSSKIVASATIIQKNARGWLARQRYCRIRRHLVMVQAAARQWLAKARVRQLQEQKAKSNFTQASVGKDAKDHTWTFSLLRRHKSPHSETTLTRKRAKSKEALQTTIGDLQSQLTERENEIAAKDSQIAALLEVWQYLPYRFL</sequence>
<dbReference type="InterPro" id="IPR001609">
    <property type="entry name" value="Myosin_head_motor_dom-like"/>
</dbReference>
<dbReference type="Gene3D" id="6.20.240.20">
    <property type="match status" value="1"/>
</dbReference>
<evidence type="ECO:0000259" key="7">
    <source>
        <dbReference type="PROSITE" id="PS51456"/>
    </source>
</evidence>
<dbReference type="Gene3D" id="1.20.58.530">
    <property type="match status" value="1"/>
</dbReference>
<dbReference type="AlphaFoldDB" id="A0A5K3FI08"/>
<dbReference type="PANTHER" id="PTHR13140:SF706">
    <property type="entry name" value="DILUTE CLASS UNCONVENTIONAL MYOSIN, ISOFORM C"/>
    <property type="match status" value="1"/>
</dbReference>
<dbReference type="InterPro" id="IPR027417">
    <property type="entry name" value="P-loop_NTPase"/>
</dbReference>
<dbReference type="InterPro" id="IPR036103">
    <property type="entry name" value="MYSc_Myo5"/>
</dbReference>
<dbReference type="Gene3D" id="3.40.850.10">
    <property type="entry name" value="Kinesin motor domain"/>
    <property type="match status" value="1"/>
</dbReference>
<dbReference type="Gene3D" id="1.10.10.820">
    <property type="match status" value="1"/>
</dbReference>
<evidence type="ECO:0000256" key="2">
    <source>
        <dbReference type="ARBA" id="ARBA00022840"/>
    </source>
</evidence>
<accession>A0A5K3FI08</accession>
<dbReference type="PROSITE" id="PS51456">
    <property type="entry name" value="MYOSIN_MOTOR"/>
    <property type="match status" value="1"/>
</dbReference>
<dbReference type="Gene3D" id="1.20.5.190">
    <property type="match status" value="1"/>
</dbReference>
<evidence type="ECO:0000256" key="6">
    <source>
        <dbReference type="PROSITE-ProRule" id="PRU00782"/>
    </source>
</evidence>
<dbReference type="Pfam" id="PF00612">
    <property type="entry name" value="IQ"/>
    <property type="match status" value="1"/>
</dbReference>
<evidence type="ECO:0000256" key="1">
    <source>
        <dbReference type="ARBA" id="ARBA00022741"/>
    </source>
</evidence>
<reference evidence="8" key="1">
    <citation type="submission" date="2019-11" db="UniProtKB">
        <authorList>
            <consortium name="WormBaseParasite"/>
        </authorList>
    </citation>
    <scope>IDENTIFICATION</scope>
</reference>
<dbReference type="PROSITE" id="PS50096">
    <property type="entry name" value="IQ"/>
    <property type="match status" value="1"/>
</dbReference>
<dbReference type="GO" id="GO:0016020">
    <property type="term" value="C:membrane"/>
    <property type="evidence" value="ECO:0007669"/>
    <property type="project" value="TreeGrafter"/>
</dbReference>
<dbReference type="GO" id="GO:0005524">
    <property type="term" value="F:ATP binding"/>
    <property type="evidence" value="ECO:0007669"/>
    <property type="project" value="UniProtKB-UniRule"/>
</dbReference>
<dbReference type="Gene3D" id="1.20.120.720">
    <property type="entry name" value="Myosin VI head, motor domain, U50 subdomain"/>
    <property type="match status" value="1"/>
</dbReference>
<evidence type="ECO:0000313" key="8">
    <source>
        <dbReference type="WBParaSite" id="MCU_008332-RA"/>
    </source>
</evidence>
<dbReference type="InterPro" id="IPR000048">
    <property type="entry name" value="IQ_motif_EF-hand-BS"/>
</dbReference>
<dbReference type="Pfam" id="PF00063">
    <property type="entry name" value="Myosin_head"/>
    <property type="match status" value="1"/>
</dbReference>
<evidence type="ECO:0000256" key="4">
    <source>
        <dbReference type="ARBA" id="ARBA00023175"/>
    </source>
</evidence>
<evidence type="ECO:0000256" key="5">
    <source>
        <dbReference type="ARBA" id="ARBA00023203"/>
    </source>
</evidence>
<dbReference type="GO" id="GO:0000146">
    <property type="term" value="F:microfilament motor activity"/>
    <property type="evidence" value="ECO:0007669"/>
    <property type="project" value="TreeGrafter"/>
</dbReference>
<comment type="similarity">
    <text evidence="6">Belongs to the TRAFAC class myosin-kinesin ATPase superfamily. Myosin family.</text>
</comment>
<evidence type="ECO:0000256" key="3">
    <source>
        <dbReference type="ARBA" id="ARBA00023123"/>
    </source>
</evidence>
<dbReference type="SUPFAM" id="SSF52540">
    <property type="entry name" value="P-loop containing nucleoside triphosphate hydrolases"/>
    <property type="match status" value="1"/>
</dbReference>
<dbReference type="GO" id="GO:0005737">
    <property type="term" value="C:cytoplasm"/>
    <property type="evidence" value="ECO:0007669"/>
    <property type="project" value="TreeGrafter"/>
</dbReference>
<dbReference type="InterPro" id="IPR036961">
    <property type="entry name" value="Kinesin_motor_dom_sf"/>
</dbReference>
<feature type="region of interest" description="Actin-binding" evidence="6">
    <location>
        <begin position="672"/>
        <end position="694"/>
    </location>
</feature>
<dbReference type="WBParaSite" id="MCU_008332-RA">
    <property type="protein sequence ID" value="MCU_008332-RA"/>
    <property type="gene ID" value="MCU_008332"/>
</dbReference>
<keyword evidence="3 6" id="KW-0518">Myosin</keyword>
<dbReference type="PANTHER" id="PTHR13140">
    <property type="entry name" value="MYOSIN"/>
    <property type="match status" value="1"/>
</dbReference>
<feature type="binding site" evidence="6">
    <location>
        <begin position="167"/>
        <end position="174"/>
    </location>
    <ligand>
        <name>ATP</name>
        <dbReference type="ChEBI" id="CHEBI:30616"/>
    </ligand>
</feature>
<dbReference type="GO" id="GO:0016459">
    <property type="term" value="C:myosin complex"/>
    <property type="evidence" value="ECO:0007669"/>
    <property type="project" value="UniProtKB-KW"/>
</dbReference>
<keyword evidence="4 6" id="KW-0505">Motor protein</keyword>
<name>A0A5K3FI08_MESCO</name>
<dbReference type="GO" id="GO:0007015">
    <property type="term" value="P:actin filament organization"/>
    <property type="evidence" value="ECO:0007669"/>
    <property type="project" value="TreeGrafter"/>
</dbReference>
<protein>
    <submittedName>
        <fullName evidence="8">Myosin motor domain-containing protein</fullName>
    </submittedName>
</protein>
<dbReference type="SMART" id="SM00015">
    <property type="entry name" value="IQ"/>
    <property type="match status" value="1"/>
</dbReference>
<feature type="domain" description="Myosin motor" evidence="7">
    <location>
        <begin position="70"/>
        <end position="793"/>
    </location>
</feature>
<keyword evidence="2 6" id="KW-0067">ATP-binding</keyword>
<keyword evidence="1 6" id="KW-0547">Nucleotide-binding</keyword>
<dbReference type="SMART" id="SM00242">
    <property type="entry name" value="MYSc"/>
    <property type="match status" value="1"/>
</dbReference>
<organism evidence="8">
    <name type="scientific">Mesocestoides corti</name>
    <name type="common">Flatworm</name>
    <dbReference type="NCBI Taxonomy" id="53468"/>
    <lineage>
        <taxon>Eukaryota</taxon>
        <taxon>Metazoa</taxon>
        <taxon>Spiralia</taxon>
        <taxon>Lophotrochozoa</taxon>
        <taxon>Platyhelminthes</taxon>
        <taxon>Cestoda</taxon>
        <taxon>Eucestoda</taxon>
        <taxon>Cyclophyllidea</taxon>
        <taxon>Mesocestoididae</taxon>
        <taxon>Mesocestoides</taxon>
    </lineage>
</organism>
<dbReference type="PRINTS" id="PR00193">
    <property type="entry name" value="MYOSINHEAVY"/>
</dbReference>
<keyword evidence="5 6" id="KW-0009">Actin-binding</keyword>
<proteinExistence type="inferred from homology"/>
<dbReference type="CDD" id="cd01380">
    <property type="entry name" value="MYSc_Myo5"/>
    <property type="match status" value="1"/>
</dbReference>